<keyword evidence="1" id="KW-0812">Transmembrane</keyword>
<sequence length="67" mass="7675">MKKLFKVIAITFASLISLVLIAGLLLTVFFDPNDYKNDIRTIVKQEAGRELVIHGDLSLSRMKVWRK</sequence>
<dbReference type="EMBL" id="UOFO01000093">
    <property type="protein sequence ID" value="VAW86346.1"/>
    <property type="molecule type" value="Genomic_DNA"/>
</dbReference>
<evidence type="ECO:0000259" key="2">
    <source>
        <dbReference type="Pfam" id="PF05170"/>
    </source>
</evidence>
<feature type="domain" description="AsmA" evidence="2">
    <location>
        <begin position="1"/>
        <end position="59"/>
    </location>
</feature>
<accession>A0A3B1A0H5</accession>
<evidence type="ECO:0000256" key="1">
    <source>
        <dbReference type="SAM" id="Phobius"/>
    </source>
</evidence>
<protein>
    <recommendedName>
        <fullName evidence="2">AsmA domain-containing protein</fullName>
    </recommendedName>
</protein>
<keyword evidence="1" id="KW-1133">Transmembrane helix</keyword>
<dbReference type="Pfam" id="PF05170">
    <property type="entry name" value="AsmA"/>
    <property type="match status" value="1"/>
</dbReference>
<proteinExistence type="predicted"/>
<name>A0A3B1A0H5_9ZZZZ</name>
<dbReference type="InterPro" id="IPR007844">
    <property type="entry name" value="AsmA"/>
</dbReference>
<dbReference type="AlphaFoldDB" id="A0A3B1A0H5"/>
<evidence type="ECO:0000313" key="3">
    <source>
        <dbReference type="EMBL" id="VAW86346.1"/>
    </source>
</evidence>
<reference evidence="3" key="1">
    <citation type="submission" date="2018-06" db="EMBL/GenBank/DDBJ databases">
        <authorList>
            <person name="Zhirakovskaya E."/>
        </authorList>
    </citation>
    <scope>NUCLEOTIDE SEQUENCE</scope>
</reference>
<organism evidence="3">
    <name type="scientific">hydrothermal vent metagenome</name>
    <dbReference type="NCBI Taxonomy" id="652676"/>
    <lineage>
        <taxon>unclassified sequences</taxon>
        <taxon>metagenomes</taxon>
        <taxon>ecological metagenomes</taxon>
    </lineage>
</organism>
<keyword evidence="1" id="KW-0472">Membrane</keyword>
<feature type="transmembrane region" description="Helical" evidence="1">
    <location>
        <begin position="7"/>
        <end position="30"/>
    </location>
</feature>
<gene>
    <name evidence="3" type="ORF">MNBD_GAMMA16-1737</name>
</gene>